<feature type="region of interest" description="Disordered" evidence="3">
    <location>
        <begin position="33"/>
        <end position="66"/>
    </location>
</feature>
<sequence length="188" mass="19858">MSIRRLLAPVLDALLSLFSPAIGALSIAGPSGPRRLAPVSCSGPPPGDGGRRGVVSGADEGHGPTAVSVVPEVPDRDRGHRNEVVVVGRITAPPRVRILPSGDRLVSWRIGVARPRDPSRPGATGRVDSLTLVSFEERIVDRVSGWRRGSVVRATGALRRRIWRGALGVRSVLEVEVASVSPIGEGER</sequence>
<keyword evidence="1 2" id="KW-0238">DNA-binding</keyword>
<dbReference type="InterPro" id="IPR012340">
    <property type="entry name" value="NA-bd_OB-fold"/>
</dbReference>
<evidence type="ECO:0000313" key="5">
    <source>
        <dbReference type="Proteomes" id="UP000467124"/>
    </source>
</evidence>
<accession>A0A7K2IME3</accession>
<name>A0A7K2IME3_9ACTN</name>
<dbReference type="GO" id="GO:0003697">
    <property type="term" value="F:single-stranded DNA binding"/>
    <property type="evidence" value="ECO:0007669"/>
    <property type="project" value="InterPro"/>
</dbReference>
<evidence type="ECO:0000313" key="4">
    <source>
        <dbReference type="EMBL" id="MYR31151.1"/>
    </source>
</evidence>
<dbReference type="PROSITE" id="PS50935">
    <property type="entry name" value="SSB"/>
    <property type="match status" value="1"/>
</dbReference>
<evidence type="ECO:0000256" key="2">
    <source>
        <dbReference type="PROSITE-ProRule" id="PRU00252"/>
    </source>
</evidence>
<dbReference type="SUPFAM" id="SSF50249">
    <property type="entry name" value="Nucleic acid-binding proteins"/>
    <property type="match status" value="1"/>
</dbReference>
<dbReference type="Proteomes" id="UP000467124">
    <property type="component" value="Unassembled WGS sequence"/>
</dbReference>
<proteinExistence type="predicted"/>
<evidence type="ECO:0000256" key="1">
    <source>
        <dbReference type="ARBA" id="ARBA00023125"/>
    </source>
</evidence>
<protein>
    <submittedName>
        <fullName evidence="4">Single-stranded DNA-binding protein</fullName>
    </submittedName>
</protein>
<organism evidence="4 5">
    <name type="scientific">Nocardiopsis alba</name>
    <dbReference type="NCBI Taxonomy" id="53437"/>
    <lineage>
        <taxon>Bacteria</taxon>
        <taxon>Bacillati</taxon>
        <taxon>Actinomycetota</taxon>
        <taxon>Actinomycetes</taxon>
        <taxon>Streptosporangiales</taxon>
        <taxon>Nocardiopsidaceae</taxon>
        <taxon>Nocardiopsis</taxon>
    </lineage>
</organism>
<evidence type="ECO:0000256" key="3">
    <source>
        <dbReference type="SAM" id="MobiDB-lite"/>
    </source>
</evidence>
<dbReference type="Gene3D" id="2.40.50.140">
    <property type="entry name" value="Nucleic acid-binding proteins"/>
    <property type="match status" value="1"/>
</dbReference>
<comment type="caution">
    <text evidence="4">The sequence shown here is derived from an EMBL/GenBank/DDBJ whole genome shotgun (WGS) entry which is preliminary data.</text>
</comment>
<dbReference type="EMBL" id="WWHY01000001">
    <property type="protein sequence ID" value="MYR31151.1"/>
    <property type="molecule type" value="Genomic_DNA"/>
</dbReference>
<reference evidence="4 5" key="1">
    <citation type="journal article" date="2019" name="Nat. Commun.">
        <title>The antimicrobial potential of Streptomyces from insect microbiomes.</title>
        <authorList>
            <person name="Chevrette M.G."/>
            <person name="Carlson C.M."/>
            <person name="Ortega H.E."/>
            <person name="Thomas C."/>
            <person name="Ananiev G.E."/>
            <person name="Barns K.J."/>
            <person name="Book A.J."/>
            <person name="Cagnazzo J."/>
            <person name="Carlos C."/>
            <person name="Flanigan W."/>
            <person name="Grubbs K.J."/>
            <person name="Horn H.A."/>
            <person name="Hoffmann F.M."/>
            <person name="Klassen J.L."/>
            <person name="Knack J.J."/>
            <person name="Lewin G.R."/>
            <person name="McDonald B.R."/>
            <person name="Muller L."/>
            <person name="Melo W.G.P."/>
            <person name="Pinto-Tomas A.A."/>
            <person name="Schmitz A."/>
            <person name="Wendt-Pienkowski E."/>
            <person name="Wildman S."/>
            <person name="Zhao M."/>
            <person name="Zhang F."/>
            <person name="Bugni T.S."/>
            <person name="Andes D.R."/>
            <person name="Pupo M.T."/>
            <person name="Currie C.R."/>
        </authorList>
    </citation>
    <scope>NUCLEOTIDE SEQUENCE [LARGE SCALE GENOMIC DNA]</scope>
    <source>
        <strain evidence="4 5">SID5840</strain>
    </source>
</reference>
<gene>
    <name evidence="4" type="ORF">GTW20_02390</name>
</gene>
<dbReference type="Pfam" id="PF00436">
    <property type="entry name" value="SSB"/>
    <property type="match status" value="1"/>
</dbReference>
<dbReference type="InterPro" id="IPR000424">
    <property type="entry name" value="Primosome_PriB/ssb"/>
</dbReference>
<dbReference type="AlphaFoldDB" id="A0A7K2IME3"/>